<dbReference type="InterPro" id="IPR036188">
    <property type="entry name" value="FAD/NAD-bd_sf"/>
</dbReference>
<comment type="caution">
    <text evidence="2">The sequence shown here is derived from an EMBL/GenBank/DDBJ whole genome shotgun (WGS) entry which is preliminary data.</text>
</comment>
<gene>
    <name evidence="2" type="ORF">A3D46_00605</name>
</gene>
<dbReference type="Pfam" id="PF01266">
    <property type="entry name" value="DAO"/>
    <property type="match status" value="1"/>
</dbReference>
<name>A0A1G2E969_9BACT</name>
<dbReference type="SUPFAM" id="SSF51905">
    <property type="entry name" value="FAD/NAD(P)-binding domain"/>
    <property type="match status" value="1"/>
</dbReference>
<dbReference type="EMBL" id="MHMD01000001">
    <property type="protein sequence ID" value="OGZ22355.1"/>
    <property type="molecule type" value="Genomic_DNA"/>
</dbReference>
<dbReference type="Gene3D" id="3.50.50.60">
    <property type="entry name" value="FAD/NAD(P)-binding domain"/>
    <property type="match status" value="1"/>
</dbReference>
<evidence type="ECO:0000313" key="2">
    <source>
        <dbReference type="EMBL" id="OGZ22355.1"/>
    </source>
</evidence>
<evidence type="ECO:0000259" key="1">
    <source>
        <dbReference type="Pfam" id="PF01266"/>
    </source>
</evidence>
<dbReference type="PANTHER" id="PTHR42685">
    <property type="entry name" value="GERANYLGERANYL DIPHOSPHATE REDUCTASE"/>
    <property type="match status" value="1"/>
</dbReference>
<dbReference type="InterPro" id="IPR050407">
    <property type="entry name" value="Geranylgeranyl_reductase"/>
</dbReference>
<dbReference type="PANTHER" id="PTHR42685:SF22">
    <property type="entry name" value="CONDITIONED MEDIUM FACTOR RECEPTOR 1"/>
    <property type="match status" value="1"/>
</dbReference>
<dbReference type="STRING" id="1801668.A3D46_00605"/>
<proteinExistence type="predicted"/>
<reference evidence="2 3" key="1">
    <citation type="journal article" date="2016" name="Nat. Commun.">
        <title>Thousands of microbial genomes shed light on interconnected biogeochemical processes in an aquifer system.</title>
        <authorList>
            <person name="Anantharaman K."/>
            <person name="Brown C.T."/>
            <person name="Hug L.A."/>
            <person name="Sharon I."/>
            <person name="Castelle C.J."/>
            <person name="Probst A.J."/>
            <person name="Thomas B.C."/>
            <person name="Singh A."/>
            <person name="Wilkins M.J."/>
            <person name="Karaoz U."/>
            <person name="Brodie E.L."/>
            <person name="Williams K.H."/>
            <person name="Hubbard S.S."/>
            <person name="Banfield J.F."/>
        </authorList>
    </citation>
    <scope>NUCLEOTIDE SEQUENCE [LARGE SCALE GENOMIC DNA]</scope>
</reference>
<dbReference type="Proteomes" id="UP000178703">
    <property type="component" value="Unassembled WGS sequence"/>
</dbReference>
<organism evidence="2 3">
    <name type="scientific">Candidatus Nealsonbacteria bacterium RIFCSPHIGHO2_02_FULL_43_13</name>
    <dbReference type="NCBI Taxonomy" id="1801668"/>
    <lineage>
        <taxon>Bacteria</taxon>
        <taxon>Candidatus Nealsoniibacteriota</taxon>
    </lineage>
</organism>
<accession>A0A1G2E969</accession>
<protein>
    <recommendedName>
        <fullName evidence="1">FAD dependent oxidoreductase domain-containing protein</fullName>
    </recommendedName>
</protein>
<sequence>MEKNQLKLKVAIIGAGINGLYLAWKLSERGHKVTVFEKKDKIGKEACSGLFSERILDFILQSQILVQNRIESTLIHFPKKTIRVKFSKHFLVMSHAALDKLVAGLAQKAGAEIRLSQSLAINDFTNFDRVVGCDGANSATRKSLGLKDPDLRLGIQGFVAHPDTSNQVETWAVKNGFIWRIPRGEETEYGIMSDLKDARPLFDEFLTKNNILIAKTASALIPQGLIIPQNNSITLCGDAAGLTKPWSGGGVIWGLIAADLLLNSFPDFSKYRRELERYFSFKIVILKASTKIIYFLGFKLYWLLPNNVKIESDAIFSGLIRHTKRNR</sequence>
<feature type="domain" description="FAD dependent oxidoreductase" evidence="1">
    <location>
        <begin position="9"/>
        <end position="48"/>
    </location>
</feature>
<dbReference type="InterPro" id="IPR006076">
    <property type="entry name" value="FAD-dep_OxRdtase"/>
</dbReference>
<evidence type="ECO:0000313" key="3">
    <source>
        <dbReference type="Proteomes" id="UP000178703"/>
    </source>
</evidence>
<dbReference type="AlphaFoldDB" id="A0A1G2E969"/>